<feature type="region of interest" description="Disordered" evidence="6">
    <location>
        <begin position="541"/>
        <end position="748"/>
    </location>
</feature>
<reference evidence="10" key="1">
    <citation type="submission" date="2016-04" db="EMBL/GenBank/DDBJ databases">
        <authorList>
            <person name="Guldener U."/>
            <person name="Guldener U."/>
        </authorList>
    </citation>
    <scope>NUCLEOTIDE SEQUENCE [LARGE SCALE GENOMIC DNA]</scope>
    <source>
        <strain evidence="10">UB2112</strain>
    </source>
</reference>
<evidence type="ECO:0000259" key="7">
    <source>
        <dbReference type="Pfam" id="PF10497"/>
    </source>
</evidence>
<evidence type="ECO:0000256" key="5">
    <source>
        <dbReference type="SAM" id="Coils"/>
    </source>
</evidence>
<feature type="compositionally biased region" description="Acidic residues" evidence="6">
    <location>
        <begin position="555"/>
        <end position="564"/>
    </location>
</feature>
<evidence type="ECO:0000313" key="9">
    <source>
        <dbReference type="EMBL" id="SYW79885.1"/>
    </source>
</evidence>
<protein>
    <recommendedName>
        <fullName evidence="7">Zinc-finger domain-containing protein</fullName>
    </recommendedName>
</protein>
<evidence type="ECO:0000313" key="8">
    <source>
        <dbReference type="EMBL" id="SAM81799.1"/>
    </source>
</evidence>
<feature type="region of interest" description="Disordered" evidence="6">
    <location>
        <begin position="324"/>
        <end position="348"/>
    </location>
</feature>
<dbReference type="EMBL" id="LT558121">
    <property type="protein sequence ID" value="SAM81799.1"/>
    <property type="molecule type" value="Genomic_DNA"/>
</dbReference>
<evidence type="ECO:0000256" key="4">
    <source>
        <dbReference type="ARBA" id="ARBA00023242"/>
    </source>
</evidence>
<dbReference type="GO" id="GO:0005634">
    <property type="term" value="C:nucleus"/>
    <property type="evidence" value="ECO:0007669"/>
    <property type="project" value="UniProtKB-SubCell"/>
</dbReference>
<feature type="region of interest" description="Disordered" evidence="6">
    <location>
        <begin position="17"/>
        <end position="126"/>
    </location>
</feature>
<evidence type="ECO:0000256" key="1">
    <source>
        <dbReference type="ARBA" id="ARBA00004123"/>
    </source>
</evidence>
<organism evidence="8 10">
    <name type="scientific">Ustilago bromivora</name>
    <dbReference type="NCBI Taxonomy" id="307758"/>
    <lineage>
        <taxon>Eukaryota</taxon>
        <taxon>Fungi</taxon>
        <taxon>Dikarya</taxon>
        <taxon>Basidiomycota</taxon>
        <taxon>Ustilaginomycotina</taxon>
        <taxon>Ustilaginomycetes</taxon>
        <taxon>Ustilaginales</taxon>
        <taxon>Ustilaginaceae</taxon>
        <taxon>Ustilago</taxon>
    </lineage>
</organism>
<feature type="compositionally biased region" description="Acidic residues" evidence="6">
    <location>
        <begin position="732"/>
        <end position="746"/>
    </location>
</feature>
<dbReference type="AlphaFoldDB" id="A0A1K0G308"/>
<sequence length="1107" mass="121429">MAGSKQSSVIVDLTMDDGDSLSKLSDAGAHTSSSKAKVKAKAKPCTMKKSASSSDLVSKSSAESKASSAAANGTTKAKARKSEPILNKSTDTNATADEPSSKSKAKRKEADGGEPKASPSRSAPISDIVRARTHVNCQGNPTKICHQHHHPCKGPLLECTFMRAPGKRCQGRYCFSSLKRFYAQDPEATVKSNRMMVNAEEHCPPTETKYAWKCPRCRGRCDCSTCRKAKGLEPLGKWTGPKEAAGASSLRADTADGDTPNTKKVNAKANAKAKEDGAEQVPAAKSKSKGKGKATANIAEAMVAAGKQSGKGKGEASKAIIEVDTEDKDDGISTPPPPGASSSKPAATKKTLASILASSVRAPIFKPLKAPSAAPPPAFEVIATKLPEDNMRARMWIYESMVRFDKFGLNRGVLSQLDKFDNWSHAMVQEMLACLLRTIAGLRNIEKGQATKPCAKAVAAYRTHGKCLQRGEPWSAASELLTVLRLERTRLPYVEHEIPVEVEAAAAQRSPSPPLLRVRRGRRAKENKQYEIARQLSTLDQWEEDEFAEAQSDGGGDDEEEEDAPSSRRRRGATKKSIYVYDDHSDDDSMADPDDGACGDRRSGRARKPVKKEPAPQVRLTGRQQAIKLQQEQQKEEEAKQRQHEEEEEKEAEQVQDLSRKRRSSANGVNGNGSAASDLSGEDEEEKGHTKGQSQKKRRRLTAGSCDDQDEANDSEHEDEENGDAQSKGGAEEQEESDQREEEPPDLETKVSILSSLIDAAVMADSVAEELKTAADNIVALERTHRAANADLEKEMAQEVAEINKRARSMVPEEYYKWRADKAELEAKIAWRRLDARVTSELATDTHALRTGPMGYDVDGREYWHLREYQERMPKFTQGRYAWCLVVLGKAFPVDPNQPKEEEKKEEEKKEEEKKEEEKKEEEKKEEVGEGDADVSMGEAKKGQGEAGGDDSDLTSLDGASEAGKAQPDTESSTCLGLAQSATAWAESDKRICMGANDTATIKKLIDYVTYRLEQVEYEEKVSMQEREKAVCLAKEGGDGGGSQAGSASGADECTAANQVESMYSIRKAKQTLKDRQEERRKQVEQLVKRLNKSNEYFAWHREEVPP</sequence>
<reference evidence="9" key="3">
    <citation type="submission" date="2018-08" db="EMBL/GenBank/DDBJ databases">
        <authorList>
            <person name="Guldener U."/>
        </authorList>
    </citation>
    <scope>NUCLEOTIDE SEQUENCE</scope>
    <source>
        <strain evidence="9">UB2</strain>
    </source>
</reference>
<feature type="domain" description="Zinc-finger" evidence="7">
    <location>
        <begin position="199"/>
        <end position="250"/>
    </location>
</feature>
<dbReference type="EMBL" id="ULHB01000060">
    <property type="protein sequence ID" value="SYW79885.1"/>
    <property type="molecule type" value="Genomic_DNA"/>
</dbReference>
<dbReference type="Proteomes" id="UP000658997">
    <property type="component" value="Unassembled WGS sequence"/>
</dbReference>
<evidence type="ECO:0000256" key="6">
    <source>
        <dbReference type="SAM" id="MobiDB-lite"/>
    </source>
</evidence>
<feature type="compositionally biased region" description="Basic and acidic residues" evidence="6">
    <location>
        <begin position="898"/>
        <end position="928"/>
    </location>
</feature>
<keyword evidence="5" id="KW-0175">Coiled coil</keyword>
<accession>A0A1K0G308</accession>
<gene>
    <name evidence="9" type="ORF">UBRO2_03304</name>
    <name evidence="8" type="ORF">UBRO_03053</name>
</gene>
<feature type="compositionally biased region" description="Acidic residues" evidence="6">
    <location>
        <begin position="707"/>
        <end position="723"/>
    </location>
</feature>
<keyword evidence="4" id="KW-0539">Nucleus</keyword>
<feature type="region of interest" description="Disordered" evidence="6">
    <location>
        <begin position="894"/>
        <end position="974"/>
    </location>
</feature>
<feature type="compositionally biased region" description="Basic and acidic residues" evidence="6">
    <location>
        <begin position="633"/>
        <end position="645"/>
    </location>
</feature>
<feature type="compositionally biased region" description="Acidic residues" evidence="6">
    <location>
        <begin position="584"/>
        <end position="597"/>
    </location>
</feature>
<keyword evidence="2" id="KW-0805">Transcription regulation</keyword>
<evidence type="ECO:0000256" key="3">
    <source>
        <dbReference type="ARBA" id="ARBA00023163"/>
    </source>
</evidence>
<dbReference type="OrthoDB" id="298344at2759"/>
<name>A0A1K0G308_9BASI</name>
<comment type="subcellular location">
    <subcellularLocation>
        <location evidence="1">Nucleus</location>
    </subcellularLocation>
</comment>
<evidence type="ECO:0000313" key="11">
    <source>
        <dbReference type="Proteomes" id="UP000658997"/>
    </source>
</evidence>
<dbReference type="Proteomes" id="UP000179920">
    <property type="component" value="Chromosome V"/>
</dbReference>
<reference evidence="8" key="2">
    <citation type="submission" date="2016-04" db="EMBL/GenBank/DDBJ databases">
        <authorList>
            <person name="Evans L.H."/>
            <person name="Alamgir A."/>
            <person name="Owens N."/>
            <person name="Weber N.D."/>
            <person name="Virtaneva K."/>
            <person name="Barbian K."/>
            <person name="Babar A."/>
            <person name="Rosenke K."/>
        </authorList>
    </citation>
    <scope>NUCLEOTIDE SEQUENCE</scope>
    <source>
        <strain evidence="8">UB2112</strain>
    </source>
</reference>
<feature type="coiled-coil region" evidence="5">
    <location>
        <begin position="764"/>
        <end position="798"/>
    </location>
</feature>
<keyword evidence="3" id="KW-0804">Transcription</keyword>
<feature type="compositionally biased region" description="Low complexity" evidence="6">
    <location>
        <begin position="48"/>
        <end position="71"/>
    </location>
</feature>
<dbReference type="InterPro" id="IPR018866">
    <property type="entry name" value="Znf-4CXXC_R1"/>
</dbReference>
<dbReference type="Pfam" id="PF10497">
    <property type="entry name" value="zf-4CXXC_R1"/>
    <property type="match status" value="1"/>
</dbReference>
<evidence type="ECO:0000313" key="10">
    <source>
        <dbReference type="Proteomes" id="UP000179920"/>
    </source>
</evidence>
<feature type="region of interest" description="Disordered" evidence="6">
    <location>
        <begin position="505"/>
        <end position="529"/>
    </location>
</feature>
<evidence type="ECO:0000256" key="2">
    <source>
        <dbReference type="ARBA" id="ARBA00023015"/>
    </source>
</evidence>
<proteinExistence type="predicted"/>
<feature type="compositionally biased region" description="Polar residues" evidence="6">
    <location>
        <begin position="665"/>
        <end position="677"/>
    </location>
</feature>
<feature type="region of interest" description="Disordered" evidence="6">
    <location>
        <begin position="235"/>
        <end position="294"/>
    </location>
</feature>
<keyword evidence="11" id="KW-1185">Reference proteome</keyword>
<feature type="coiled-coil region" evidence="5">
    <location>
        <begin position="1066"/>
        <end position="1094"/>
    </location>
</feature>